<feature type="compositionally biased region" description="Pro residues" evidence="1">
    <location>
        <begin position="91"/>
        <end position="103"/>
    </location>
</feature>
<name>A0A918H1W3_9ACTN</name>
<dbReference type="AlphaFoldDB" id="A0A918H1W3"/>
<comment type="caution">
    <text evidence="2">The sequence shown here is derived from an EMBL/GenBank/DDBJ whole genome shotgun (WGS) entry which is preliminary data.</text>
</comment>
<organism evidence="2 3">
    <name type="scientific">Streptomyces phaeofaciens</name>
    <dbReference type="NCBI Taxonomy" id="68254"/>
    <lineage>
        <taxon>Bacteria</taxon>
        <taxon>Bacillati</taxon>
        <taxon>Actinomycetota</taxon>
        <taxon>Actinomycetes</taxon>
        <taxon>Kitasatosporales</taxon>
        <taxon>Streptomycetaceae</taxon>
        <taxon>Streptomyces</taxon>
    </lineage>
</organism>
<keyword evidence="3" id="KW-1185">Reference proteome</keyword>
<sequence>MGRPRHRYGDRARPDADGGRALSIRLSGPRHGGPMGAPGAAVVNRSHPGRTPHTPARTARTPHGTEIATRDGAYGWAGTPRPGIPGHRPRFPAPRDPPAPHPA</sequence>
<accession>A0A918H1W3</accession>
<dbReference type="EMBL" id="BMSA01000001">
    <property type="protein sequence ID" value="GGT31135.1"/>
    <property type="molecule type" value="Genomic_DNA"/>
</dbReference>
<proteinExistence type="predicted"/>
<evidence type="ECO:0000313" key="3">
    <source>
        <dbReference type="Proteomes" id="UP000646776"/>
    </source>
</evidence>
<reference evidence="2" key="1">
    <citation type="journal article" date="2014" name="Int. J. Syst. Evol. Microbiol.">
        <title>Complete genome sequence of Corynebacterium casei LMG S-19264T (=DSM 44701T), isolated from a smear-ripened cheese.</title>
        <authorList>
            <consortium name="US DOE Joint Genome Institute (JGI-PGF)"/>
            <person name="Walter F."/>
            <person name="Albersmeier A."/>
            <person name="Kalinowski J."/>
            <person name="Ruckert C."/>
        </authorList>
    </citation>
    <scope>NUCLEOTIDE SEQUENCE</scope>
    <source>
        <strain evidence="2">JCM 4125</strain>
    </source>
</reference>
<feature type="compositionally biased region" description="Low complexity" evidence="1">
    <location>
        <begin position="49"/>
        <end position="62"/>
    </location>
</feature>
<dbReference type="Proteomes" id="UP000646776">
    <property type="component" value="Unassembled WGS sequence"/>
</dbReference>
<evidence type="ECO:0000313" key="2">
    <source>
        <dbReference type="EMBL" id="GGT31135.1"/>
    </source>
</evidence>
<reference evidence="2" key="2">
    <citation type="submission" date="2020-09" db="EMBL/GenBank/DDBJ databases">
        <authorList>
            <person name="Sun Q."/>
            <person name="Ohkuma M."/>
        </authorList>
    </citation>
    <scope>NUCLEOTIDE SEQUENCE</scope>
    <source>
        <strain evidence="2">JCM 4125</strain>
    </source>
</reference>
<evidence type="ECO:0000256" key="1">
    <source>
        <dbReference type="SAM" id="MobiDB-lite"/>
    </source>
</evidence>
<feature type="compositionally biased region" description="Basic and acidic residues" evidence="1">
    <location>
        <begin position="7"/>
        <end position="18"/>
    </location>
</feature>
<gene>
    <name evidence="2" type="ORF">GCM10010226_03890</name>
</gene>
<feature type="region of interest" description="Disordered" evidence="1">
    <location>
        <begin position="1"/>
        <end position="103"/>
    </location>
</feature>
<protein>
    <submittedName>
        <fullName evidence="2">Uncharacterized protein</fullName>
    </submittedName>
</protein>